<comment type="similarity">
    <text evidence="5">Belongs to the sigma-70 factor family.</text>
</comment>
<evidence type="ECO:0000313" key="9">
    <source>
        <dbReference type="Proteomes" id="UP000318081"/>
    </source>
</evidence>
<evidence type="ECO:0000313" key="8">
    <source>
        <dbReference type="EMBL" id="QDV85798.1"/>
    </source>
</evidence>
<dbReference type="NCBIfam" id="TIGR02937">
    <property type="entry name" value="sigma70-ECF"/>
    <property type="match status" value="1"/>
</dbReference>
<dbReference type="InterPro" id="IPR013325">
    <property type="entry name" value="RNA_pol_sigma_r2"/>
</dbReference>
<proteinExistence type="inferred from homology"/>
<keyword evidence="3 5" id="KW-0238">DNA-binding</keyword>
<dbReference type="Pfam" id="PF04545">
    <property type="entry name" value="Sigma70_r4"/>
    <property type="match status" value="1"/>
</dbReference>
<dbReference type="InterPro" id="IPR014284">
    <property type="entry name" value="RNA_pol_sigma-70_dom"/>
</dbReference>
<dbReference type="PANTHER" id="PTHR30603">
    <property type="entry name" value="RNA POLYMERASE SIGMA FACTOR RPO"/>
    <property type="match status" value="1"/>
</dbReference>
<name>A0ABX5XUT8_9BACT</name>
<evidence type="ECO:0000256" key="5">
    <source>
        <dbReference type="RuleBase" id="RU362124"/>
    </source>
</evidence>
<dbReference type="InterPro" id="IPR050239">
    <property type="entry name" value="Sigma-70_RNA_pol_init_factors"/>
</dbReference>
<dbReference type="Pfam" id="PF04542">
    <property type="entry name" value="Sigma70_r2"/>
    <property type="match status" value="1"/>
</dbReference>
<dbReference type="PRINTS" id="PR00046">
    <property type="entry name" value="SIGMA70FCT"/>
</dbReference>
<dbReference type="InterPro" id="IPR009042">
    <property type="entry name" value="RNA_pol_sigma70_r1_2"/>
</dbReference>
<dbReference type="SUPFAM" id="SSF88946">
    <property type="entry name" value="Sigma2 domain of RNA polymerase sigma factors"/>
    <property type="match status" value="1"/>
</dbReference>
<dbReference type="EMBL" id="CP036432">
    <property type="protein sequence ID" value="QDV85798.1"/>
    <property type="molecule type" value="Genomic_DNA"/>
</dbReference>
<keyword evidence="2 5" id="KW-0731">Sigma factor</keyword>
<reference evidence="8 9" key="1">
    <citation type="submission" date="2019-02" db="EMBL/GenBank/DDBJ databases">
        <title>Deep-cultivation of Planctomycetes and their phenomic and genomic characterization uncovers novel biology.</title>
        <authorList>
            <person name="Wiegand S."/>
            <person name="Jogler M."/>
            <person name="Boedeker C."/>
            <person name="Pinto D."/>
            <person name="Vollmers J."/>
            <person name="Rivas-Marin E."/>
            <person name="Kohn T."/>
            <person name="Peeters S.H."/>
            <person name="Heuer A."/>
            <person name="Rast P."/>
            <person name="Oberbeckmann S."/>
            <person name="Bunk B."/>
            <person name="Jeske O."/>
            <person name="Meyerdierks A."/>
            <person name="Storesund J.E."/>
            <person name="Kallscheuer N."/>
            <person name="Luecker S."/>
            <person name="Lage O.M."/>
            <person name="Pohl T."/>
            <person name="Merkel B.J."/>
            <person name="Hornburger P."/>
            <person name="Mueller R.-W."/>
            <person name="Bruemmer F."/>
            <person name="Labrenz M."/>
            <person name="Spormann A.M."/>
            <person name="Op den Camp H."/>
            <person name="Overmann J."/>
            <person name="Amann R."/>
            <person name="Jetten M.S.M."/>
            <person name="Mascher T."/>
            <person name="Medema M.H."/>
            <person name="Devos D.P."/>
            <person name="Kaster A.-K."/>
            <person name="Ovreas L."/>
            <person name="Rohde M."/>
            <person name="Galperin M.Y."/>
            <person name="Jogler C."/>
        </authorList>
    </citation>
    <scope>NUCLEOTIDE SEQUENCE [LARGE SCALE GENOMIC DNA]</scope>
    <source>
        <strain evidence="8 9">TBK1r</strain>
    </source>
</reference>
<organism evidence="8 9">
    <name type="scientific">Stieleria magnilauensis</name>
    <dbReference type="NCBI Taxonomy" id="2527963"/>
    <lineage>
        <taxon>Bacteria</taxon>
        <taxon>Pseudomonadati</taxon>
        <taxon>Planctomycetota</taxon>
        <taxon>Planctomycetia</taxon>
        <taxon>Pirellulales</taxon>
        <taxon>Pirellulaceae</taxon>
        <taxon>Stieleria</taxon>
    </lineage>
</organism>
<evidence type="ECO:0000256" key="1">
    <source>
        <dbReference type="ARBA" id="ARBA00023015"/>
    </source>
</evidence>
<dbReference type="Proteomes" id="UP000318081">
    <property type="component" value="Chromosome"/>
</dbReference>
<keyword evidence="1 5" id="KW-0805">Transcription regulation</keyword>
<evidence type="ECO:0000259" key="6">
    <source>
        <dbReference type="PROSITE" id="PS00715"/>
    </source>
</evidence>
<keyword evidence="9" id="KW-1185">Reference proteome</keyword>
<evidence type="ECO:0000256" key="2">
    <source>
        <dbReference type="ARBA" id="ARBA00023082"/>
    </source>
</evidence>
<dbReference type="Pfam" id="PF00140">
    <property type="entry name" value="Sigma70_r1_2"/>
    <property type="match status" value="1"/>
</dbReference>
<dbReference type="PROSITE" id="PS00715">
    <property type="entry name" value="SIGMA70_1"/>
    <property type="match status" value="1"/>
</dbReference>
<keyword evidence="4 5" id="KW-0804">Transcription</keyword>
<gene>
    <name evidence="8" type="primary">sigB</name>
    <name evidence="8" type="ORF">TBK1r_48140</name>
</gene>
<evidence type="ECO:0000256" key="3">
    <source>
        <dbReference type="ARBA" id="ARBA00023125"/>
    </source>
</evidence>
<dbReference type="InterPro" id="IPR036388">
    <property type="entry name" value="WH-like_DNA-bd_sf"/>
</dbReference>
<dbReference type="InterPro" id="IPR007630">
    <property type="entry name" value="RNA_pol_sigma70_r4"/>
</dbReference>
<dbReference type="InterPro" id="IPR000943">
    <property type="entry name" value="RNA_pol_sigma70"/>
</dbReference>
<dbReference type="PANTHER" id="PTHR30603:SF60">
    <property type="entry name" value="RNA POLYMERASE SIGMA FACTOR RPOD"/>
    <property type="match status" value="1"/>
</dbReference>
<dbReference type="InterPro" id="IPR007627">
    <property type="entry name" value="RNA_pol_sigma70_r2"/>
</dbReference>
<sequence>MVSITSADTWTGQTTTSTDSYDEMADSTAIYLQQMGHTPLLSRSRELELATEIDNARTVVRREMLRIGSVMQAVTEELIVLADGGGRADRVLDFEIRDQRAKARAVATLQSNLRTLIAILDSQSDDFATSTKRSTTRRRRRGTYARFLRRRERAIRLVEEVGVKFDYVERHYATLLELDRQATRYVRQQKTSEAEIRAFSFATAHTPSRFRYRFAKIQYEYSRYVQAKKDLCEGNLRLVISVAKKYRGRGVALLDLIQEGNAGLMRAAEKFDHRRGFKFSTYATWWIRQAVIRAAATQSRTVKLPPHAMAEATRVMKAIGQLRQEIGHKPSRRELCALIGLTETQFQRVEHSIGAIISLDASGFADQEVRPQGSRLPCTRTENPVESVELVELRYRINSLLGHLEPRERKVLKLRFGLDDGESRSLADVARVFGISRERIRQIEQRAIYALLQNEESDVLRRYLS</sequence>
<dbReference type="Gene3D" id="1.10.10.10">
    <property type="entry name" value="Winged helix-like DNA-binding domain superfamily/Winged helix DNA-binding domain"/>
    <property type="match status" value="2"/>
</dbReference>
<dbReference type="CDD" id="cd06171">
    <property type="entry name" value="Sigma70_r4"/>
    <property type="match status" value="1"/>
</dbReference>
<dbReference type="InterPro" id="IPR013324">
    <property type="entry name" value="RNA_pol_sigma_r3/r4-like"/>
</dbReference>
<dbReference type="PROSITE" id="PS00716">
    <property type="entry name" value="SIGMA70_2"/>
    <property type="match status" value="1"/>
</dbReference>
<dbReference type="Gene3D" id="1.20.120.1810">
    <property type="match status" value="1"/>
</dbReference>
<feature type="domain" description="RNA polymerase sigma-70" evidence="6">
    <location>
        <begin position="255"/>
        <end position="268"/>
    </location>
</feature>
<evidence type="ECO:0000256" key="4">
    <source>
        <dbReference type="ARBA" id="ARBA00023163"/>
    </source>
</evidence>
<accession>A0ABX5XUT8</accession>
<comment type="function">
    <text evidence="5">Sigma factors are initiation factors that promote the attachment of RNA polymerase to specific initiation sites and are then released.</text>
</comment>
<evidence type="ECO:0000259" key="7">
    <source>
        <dbReference type="PROSITE" id="PS00716"/>
    </source>
</evidence>
<dbReference type="SUPFAM" id="SSF88659">
    <property type="entry name" value="Sigma3 and sigma4 domains of RNA polymerase sigma factors"/>
    <property type="match status" value="2"/>
</dbReference>
<protein>
    <recommendedName>
        <fullName evidence="5">RNA polymerase sigma factor</fullName>
    </recommendedName>
</protein>
<feature type="domain" description="RNA polymerase sigma-70" evidence="7">
    <location>
        <begin position="425"/>
        <end position="451"/>
    </location>
</feature>